<feature type="compositionally biased region" description="Basic and acidic residues" evidence="1">
    <location>
        <begin position="370"/>
        <end position="386"/>
    </location>
</feature>
<feature type="region of interest" description="Disordered" evidence="1">
    <location>
        <begin position="262"/>
        <end position="282"/>
    </location>
</feature>
<dbReference type="EMBL" id="SEYY01014696">
    <property type="protein sequence ID" value="KAB7500230.1"/>
    <property type="molecule type" value="Genomic_DNA"/>
</dbReference>
<keyword evidence="2" id="KW-0472">Membrane</keyword>
<feature type="compositionally biased region" description="Basic and acidic residues" evidence="1">
    <location>
        <begin position="303"/>
        <end position="327"/>
    </location>
</feature>
<dbReference type="CDD" id="cd00051">
    <property type="entry name" value="EFh"/>
    <property type="match status" value="1"/>
</dbReference>
<name>A0A5N5T5K0_9CRUS</name>
<feature type="transmembrane region" description="Helical" evidence="2">
    <location>
        <begin position="53"/>
        <end position="71"/>
    </location>
</feature>
<feature type="non-terminal residue" evidence="4">
    <location>
        <position position="406"/>
    </location>
</feature>
<dbReference type="Proteomes" id="UP000326759">
    <property type="component" value="Unassembled WGS sequence"/>
</dbReference>
<sequence length="406" mass="44585">MRHLHARVYSDDASESRSLTDKEKLVYGLGITAAGAAGGLFLGSLAVSAASSAAVAFHTGVGHVFAGGLVTSLKSAGLFGLRAAGLGALTAAGAAAGGMVGSILVGNEKKSIPVEDLQKVFDKYDTDRDGFIMNSQLKYVFKDLNLDLKKEEQNELFFKATNRHFDIYGDISYKDYLKLFQVKNLDGEGLREMLNNLFIKVEDSKGFVSLEDVKELLTILNVNASDEDVEEVYRNVSHGGTGKLLSRLQFLEMFGFEPLKAVSETEESTETPKVEGNVSSGGNGTLLSQLQFLNIFDFEPLKSKSETQEPTERKQPPEIPDTQKKVDGTVSNDGSGNFLSRLQFLDIFNFDPLKVMSETQKPTETQQASEIRETQESLETLKKPEVPEVQEISETQKPTEIPDKYR</sequence>
<feature type="region of interest" description="Disordered" evidence="1">
    <location>
        <begin position="303"/>
        <end position="332"/>
    </location>
</feature>
<keyword evidence="2" id="KW-1133">Transmembrane helix</keyword>
<reference evidence="4 5" key="1">
    <citation type="journal article" date="2019" name="PLoS Biol.">
        <title>Sex chromosomes control vertical transmission of feminizing Wolbachia symbionts in an isopod.</title>
        <authorList>
            <person name="Becking T."/>
            <person name="Chebbi M.A."/>
            <person name="Giraud I."/>
            <person name="Moumen B."/>
            <person name="Laverre T."/>
            <person name="Caubet Y."/>
            <person name="Peccoud J."/>
            <person name="Gilbert C."/>
            <person name="Cordaux R."/>
        </authorList>
    </citation>
    <scope>NUCLEOTIDE SEQUENCE [LARGE SCALE GENOMIC DNA]</scope>
    <source>
        <strain evidence="4">ANa2</strain>
        <tissue evidence="4">Whole body excluding digestive tract and cuticle</tissue>
    </source>
</reference>
<dbReference type="AlphaFoldDB" id="A0A5N5T5K0"/>
<feature type="transmembrane region" description="Helical" evidence="2">
    <location>
        <begin position="83"/>
        <end position="105"/>
    </location>
</feature>
<dbReference type="Gene3D" id="1.10.238.10">
    <property type="entry name" value="EF-hand"/>
    <property type="match status" value="1"/>
</dbReference>
<evidence type="ECO:0000313" key="5">
    <source>
        <dbReference type="Proteomes" id="UP000326759"/>
    </source>
</evidence>
<dbReference type="SUPFAM" id="SSF47473">
    <property type="entry name" value="EF-hand"/>
    <property type="match status" value="1"/>
</dbReference>
<feature type="domain" description="EF-hand" evidence="3">
    <location>
        <begin position="112"/>
        <end position="147"/>
    </location>
</feature>
<organism evidence="4 5">
    <name type="scientific">Armadillidium nasatum</name>
    <dbReference type="NCBI Taxonomy" id="96803"/>
    <lineage>
        <taxon>Eukaryota</taxon>
        <taxon>Metazoa</taxon>
        <taxon>Ecdysozoa</taxon>
        <taxon>Arthropoda</taxon>
        <taxon>Crustacea</taxon>
        <taxon>Multicrustacea</taxon>
        <taxon>Malacostraca</taxon>
        <taxon>Eumalacostraca</taxon>
        <taxon>Peracarida</taxon>
        <taxon>Isopoda</taxon>
        <taxon>Oniscidea</taxon>
        <taxon>Crinocheta</taxon>
        <taxon>Armadillidiidae</taxon>
        <taxon>Armadillidium</taxon>
    </lineage>
</organism>
<evidence type="ECO:0000259" key="3">
    <source>
        <dbReference type="PROSITE" id="PS50222"/>
    </source>
</evidence>
<evidence type="ECO:0000256" key="1">
    <source>
        <dbReference type="SAM" id="MobiDB-lite"/>
    </source>
</evidence>
<gene>
    <name evidence="4" type="primary">CAL</name>
    <name evidence="4" type="ORF">Anas_13786</name>
</gene>
<keyword evidence="5" id="KW-1185">Reference proteome</keyword>
<feature type="compositionally biased region" description="Polar residues" evidence="1">
    <location>
        <begin position="359"/>
        <end position="369"/>
    </location>
</feature>
<dbReference type="PROSITE" id="PS50222">
    <property type="entry name" value="EF_HAND_2"/>
    <property type="match status" value="1"/>
</dbReference>
<accession>A0A5N5T5K0</accession>
<evidence type="ECO:0000313" key="4">
    <source>
        <dbReference type="EMBL" id="KAB7500230.1"/>
    </source>
</evidence>
<protein>
    <submittedName>
        <fullName evidence="4">Caltractin</fullName>
    </submittedName>
</protein>
<dbReference type="OrthoDB" id="428774at2759"/>
<proteinExistence type="predicted"/>
<keyword evidence="2" id="KW-0812">Transmembrane</keyword>
<comment type="caution">
    <text evidence="4">The sequence shown here is derived from an EMBL/GenBank/DDBJ whole genome shotgun (WGS) entry which is preliminary data.</text>
</comment>
<feature type="transmembrane region" description="Helical" evidence="2">
    <location>
        <begin position="25"/>
        <end position="47"/>
    </location>
</feature>
<dbReference type="InterPro" id="IPR011992">
    <property type="entry name" value="EF-hand-dom_pair"/>
</dbReference>
<evidence type="ECO:0000256" key="2">
    <source>
        <dbReference type="SAM" id="Phobius"/>
    </source>
</evidence>
<dbReference type="InterPro" id="IPR002048">
    <property type="entry name" value="EF_hand_dom"/>
</dbReference>
<feature type="region of interest" description="Disordered" evidence="1">
    <location>
        <begin position="359"/>
        <end position="406"/>
    </location>
</feature>
<dbReference type="GO" id="GO:0005509">
    <property type="term" value="F:calcium ion binding"/>
    <property type="evidence" value="ECO:0007669"/>
    <property type="project" value="InterPro"/>
</dbReference>